<evidence type="ECO:0000256" key="11">
    <source>
        <dbReference type="ARBA" id="ARBA00049524"/>
    </source>
</evidence>
<evidence type="ECO:0000256" key="3">
    <source>
        <dbReference type="ARBA" id="ARBA00008870"/>
    </source>
</evidence>
<sequence length="200" mass="23007">MTNTNSTTNQQRNVENAGKAKNPLEAVPNAFEFTAKNGAEYKLYCRSKGDMDAKTLKWAFKLAERNVSPFYKALQLGWQPKVKQNDLNKKWARYLVATDKSGQPVAYTMFRFDMDYGHSVLYCYEMQIEPESQRQGLGKFMMNLLDQCAKHWQMDKVVLTVLKNNTNAIAFFKTIGYSLDETSPDILEKAEYEILSKVLL</sequence>
<dbReference type="Gene3D" id="3.40.630.30">
    <property type="match status" value="1"/>
</dbReference>
<organism evidence="14">
    <name type="scientific">Zeugodacus cucurbitae</name>
    <name type="common">Melon fruit fly</name>
    <name type="synonym">Bactrocera cucurbitae</name>
    <dbReference type="NCBI Taxonomy" id="28588"/>
    <lineage>
        <taxon>Eukaryota</taxon>
        <taxon>Metazoa</taxon>
        <taxon>Ecdysozoa</taxon>
        <taxon>Arthropoda</taxon>
        <taxon>Hexapoda</taxon>
        <taxon>Insecta</taxon>
        <taxon>Pterygota</taxon>
        <taxon>Neoptera</taxon>
        <taxon>Endopterygota</taxon>
        <taxon>Diptera</taxon>
        <taxon>Brachycera</taxon>
        <taxon>Muscomorpha</taxon>
        <taxon>Tephritoidea</taxon>
        <taxon>Tephritidae</taxon>
        <taxon>Zeugodacus</taxon>
        <taxon>Zeugodacus</taxon>
    </lineage>
</organism>
<dbReference type="AlphaFoldDB" id="A0A0A1WSH2"/>
<evidence type="ECO:0000256" key="10">
    <source>
        <dbReference type="ARBA" id="ARBA00047821"/>
    </source>
</evidence>
<feature type="compositionally biased region" description="Low complexity" evidence="12">
    <location>
        <begin position="1"/>
        <end position="13"/>
    </location>
</feature>
<reference evidence="14" key="2">
    <citation type="journal article" date="2015" name="Gigascience">
        <title>Reconstructing a comprehensive transcriptome assembly of a white-pupal translocated strain of the pest fruit fly Bactrocera cucurbitae.</title>
        <authorList>
            <person name="Sim S.B."/>
            <person name="Calla B."/>
            <person name="Hall B."/>
            <person name="DeRego T."/>
            <person name="Geib S.M."/>
        </authorList>
    </citation>
    <scope>NUCLEOTIDE SEQUENCE</scope>
</reference>
<dbReference type="InterPro" id="IPR000182">
    <property type="entry name" value="GNAT_dom"/>
</dbReference>
<dbReference type="Pfam" id="PF00583">
    <property type="entry name" value="Acetyltransf_1"/>
    <property type="match status" value="1"/>
</dbReference>
<protein>
    <recommendedName>
        <fullName evidence="5">N-alpha-acetyltransferase 40</fullName>
        <ecNumber evidence="4">2.3.1.257</ecNumber>
    </recommendedName>
</protein>
<evidence type="ECO:0000313" key="14">
    <source>
        <dbReference type="EMBL" id="JAD01460.1"/>
    </source>
</evidence>
<proteinExistence type="inferred from homology"/>
<keyword evidence="9" id="KW-0012">Acyltransferase</keyword>
<dbReference type="PANTHER" id="PTHR20531">
    <property type="entry name" value="N-ALPHA-ACETYLTRANSFERASE 40"/>
    <property type="match status" value="1"/>
</dbReference>
<dbReference type="GO" id="GO:0043998">
    <property type="term" value="F:histone H2A acetyltransferase activity"/>
    <property type="evidence" value="ECO:0007669"/>
    <property type="project" value="InterPro"/>
</dbReference>
<dbReference type="PROSITE" id="PS51186">
    <property type="entry name" value="GNAT"/>
    <property type="match status" value="1"/>
</dbReference>
<keyword evidence="6" id="KW-0963">Cytoplasm</keyword>
<evidence type="ECO:0000256" key="7">
    <source>
        <dbReference type="ARBA" id="ARBA00022679"/>
    </source>
</evidence>
<dbReference type="EC" id="2.3.1.257" evidence="4"/>
<comment type="similarity">
    <text evidence="3">Belongs to the acetyltransferase family. NAA40 subfamily.</text>
</comment>
<evidence type="ECO:0000256" key="5">
    <source>
        <dbReference type="ARBA" id="ARBA00015043"/>
    </source>
</evidence>
<evidence type="ECO:0000256" key="2">
    <source>
        <dbReference type="ARBA" id="ARBA00004496"/>
    </source>
</evidence>
<dbReference type="PANTHER" id="PTHR20531:SF1">
    <property type="entry name" value="N-ALPHA-ACETYLTRANSFERASE 40"/>
    <property type="match status" value="1"/>
</dbReference>
<dbReference type="GO" id="GO:1990189">
    <property type="term" value="F:protein N-terminal-serine acetyltransferase activity"/>
    <property type="evidence" value="ECO:0007669"/>
    <property type="project" value="UniProtKB-EC"/>
</dbReference>
<comment type="catalytic activity">
    <reaction evidence="10">
        <text>N-terminal L-seryl-[histone H2A] + acetyl-CoA = N-terminal N(alpha)-acetyl-L-seryl-[histone H2A] + CoA + H(+)</text>
        <dbReference type="Rhea" id="RHEA:50600"/>
        <dbReference type="Rhea" id="RHEA-COMP:12742"/>
        <dbReference type="Rhea" id="RHEA-COMP:12744"/>
        <dbReference type="ChEBI" id="CHEBI:15378"/>
        <dbReference type="ChEBI" id="CHEBI:57287"/>
        <dbReference type="ChEBI" id="CHEBI:57288"/>
        <dbReference type="ChEBI" id="CHEBI:64738"/>
        <dbReference type="ChEBI" id="CHEBI:83690"/>
        <dbReference type="EC" id="2.3.1.257"/>
    </reaction>
</comment>
<evidence type="ECO:0000256" key="4">
    <source>
        <dbReference type="ARBA" id="ARBA00012950"/>
    </source>
</evidence>
<dbReference type="SUPFAM" id="SSF55729">
    <property type="entry name" value="Acyl-CoA N-acyltransferases (Nat)"/>
    <property type="match status" value="1"/>
</dbReference>
<evidence type="ECO:0000256" key="6">
    <source>
        <dbReference type="ARBA" id="ARBA00022490"/>
    </source>
</evidence>
<dbReference type="InterPro" id="IPR039949">
    <property type="entry name" value="NAA40"/>
</dbReference>
<dbReference type="GO" id="GO:0005737">
    <property type="term" value="C:cytoplasm"/>
    <property type="evidence" value="ECO:0007669"/>
    <property type="project" value="UniProtKB-SubCell"/>
</dbReference>
<reference evidence="14" key="1">
    <citation type="submission" date="2014-11" db="EMBL/GenBank/DDBJ databases">
        <authorList>
            <person name="Geib S."/>
        </authorList>
    </citation>
    <scope>NUCLEOTIDE SEQUENCE</scope>
</reference>
<comment type="subcellular location">
    <subcellularLocation>
        <location evidence="2">Cytoplasm</location>
    </subcellularLocation>
    <subcellularLocation>
        <location evidence="1">Nucleus</location>
    </subcellularLocation>
</comment>
<evidence type="ECO:0000259" key="13">
    <source>
        <dbReference type="PROSITE" id="PS51186"/>
    </source>
</evidence>
<evidence type="ECO:0000256" key="1">
    <source>
        <dbReference type="ARBA" id="ARBA00004123"/>
    </source>
</evidence>
<keyword evidence="8" id="KW-0539">Nucleus</keyword>
<accession>A0A0A1WSH2</accession>
<dbReference type="CDD" id="cd04301">
    <property type="entry name" value="NAT_SF"/>
    <property type="match status" value="1"/>
</dbReference>
<evidence type="ECO:0000256" key="9">
    <source>
        <dbReference type="ARBA" id="ARBA00023315"/>
    </source>
</evidence>
<evidence type="ECO:0000256" key="12">
    <source>
        <dbReference type="SAM" id="MobiDB-lite"/>
    </source>
</evidence>
<feature type="region of interest" description="Disordered" evidence="12">
    <location>
        <begin position="1"/>
        <end position="21"/>
    </location>
</feature>
<name>A0A0A1WSH2_ZEUCU</name>
<gene>
    <name evidence="14" type="primary">naa40</name>
    <name evidence="14" type="ORF">g.21487</name>
</gene>
<dbReference type="EMBL" id="GBXI01012832">
    <property type="protein sequence ID" value="JAD01460.1"/>
    <property type="molecule type" value="Transcribed_RNA"/>
</dbReference>
<keyword evidence="7 14" id="KW-0808">Transferase</keyword>
<dbReference type="GO" id="GO:0005634">
    <property type="term" value="C:nucleus"/>
    <property type="evidence" value="ECO:0007669"/>
    <property type="project" value="UniProtKB-SubCell"/>
</dbReference>
<comment type="catalytic activity">
    <reaction evidence="11">
        <text>N-terminal L-seryl-[histone H4] + acetyl-CoA = N-terminal N(alpha)-acetyl-L-seryl-[histone H4] + CoA + H(+)</text>
        <dbReference type="Rhea" id="RHEA:50596"/>
        <dbReference type="Rhea" id="RHEA-COMP:12740"/>
        <dbReference type="Rhea" id="RHEA-COMP:12743"/>
        <dbReference type="ChEBI" id="CHEBI:15378"/>
        <dbReference type="ChEBI" id="CHEBI:57287"/>
        <dbReference type="ChEBI" id="CHEBI:57288"/>
        <dbReference type="ChEBI" id="CHEBI:64738"/>
        <dbReference type="ChEBI" id="CHEBI:83690"/>
        <dbReference type="EC" id="2.3.1.257"/>
    </reaction>
</comment>
<dbReference type="OrthoDB" id="424551at2759"/>
<dbReference type="InterPro" id="IPR016181">
    <property type="entry name" value="Acyl_CoA_acyltransferase"/>
</dbReference>
<evidence type="ECO:0000256" key="8">
    <source>
        <dbReference type="ARBA" id="ARBA00023242"/>
    </source>
</evidence>
<dbReference type="GO" id="GO:0010485">
    <property type="term" value="F:histone H4 acetyltransferase activity"/>
    <property type="evidence" value="ECO:0007669"/>
    <property type="project" value="InterPro"/>
</dbReference>
<feature type="domain" description="N-acetyltransferase" evidence="13">
    <location>
        <begin position="51"/>
        <end position="198"/>
    </location>
</feature>